<protein>
    <submittedName>
        <fullName evidence="2">Lipoprotein</fullName>
    </submittedName>
</protein>
<feature type="chain" id="PRO_5041467508" evidence="1">
    <location>
        <begin position="24"/>
        <end position="159"/>
    </location>
</feature>
<keyword evidence="3" id="KW-1185">Reference proteome</keyword>
<keyword evidence="1" id="KW-0732">Signal</keyword>
<proteinExistence type="predicted"/>
<sequence>MRKFAILIISAFFLLSCSTVTNIQNTKLEKDKKIVILPLKNNTETIYAGKRVSSIIRNILQTKGYDVVYIETKDDENIDIDRYKELAKSNGDYILIGEVNEFRYKTGIDGEPAVNISLNLIDLKSDKVVWSAVGSKTGWGHESITTIGQKLINELFRNF</sequence>
<accession>A0AA46ACL9</accession>
<dbReference type="RefSeq" id="WP_265133740.1">
    <property type="nucleotide sequence ID" value="NZ_FXTX01000001.1"/>
</dbReference>
<dbReference type="EMBL" id="FXTX01000001">
    <property type="protein sequence ID" value="SMP00304.1"/>
    <property type="molecule type" value="Genomic_DNA"/>
</dbReference>
<keyword evidence="2" id="KW-0449">Lipoprotein</keyword>
<organism evidence="2 3">
    <name type="scientific">Venenivibrio stagnispumantis</name>
    <dbReference type="NCBI Taxonomy" id="407998"/>
    <lineage>
        <taxon>Bacteria</taxon>
        <taxon>Pseudomonadati</taxon>
        <taxon>Aquificota</taxon>
        <taxon>Aquificia</taxon>
        <taxon>Aquificales</taxon>
        <taxon>Hydrogenothermaceae</taxon>
        <taxon>Venenivibrio</taxon>
    </lineage>
</organism>
<name>A0AA46ACL9_9AQUI</name>
<evidence type="ECO:0000313" key="3">
    <source>
        <dbReference type="Proteomes" id="UP001157947"/>
    </source>
</evidence>
<feature type="signal peptide" evidence="1">
    <location>
        <begin position="1"/>
        <end position="23"/>
    </location>
</feature>
<dbReference type="Proteomes" id="UP001157947">
    <property type="component" value="Unassembled WGS sequence"/>
</dbReference>
<dbReference type="Gene3D" id="3.40.50.10610">
    <property type="entry name" value="ABC-type transport auxiliary lipoprotein component"/>
    <property type="match status" value="1"/>
</dbReference>
<dbReference type="PROSITE" id="PS51257">
    <property type="entry name" value="PROKAR_LIPOPROTEIN"/>
    <property type="match status" value="1"/>
</dbReference>
<evidence type="ECO:0000256" key="1">
    <source>
        <dbReference type="SAM" id="SignalP"/>
    </source>
</evidence>
<comment type="caution">
    <text evidence="2">The sequence shown here is derived from an EMBL/GenBank/DDBJ whole genome shotgun (WGS) entry which is preliminary data.</text>
</comment>
<gene>
    <name evidence="2" type="ORF">SAMN06264868_10149</name>
</gene>
<reference evidence="2" key="1">
    <citation type="submission" date="2017-05" db="EMBL/GenBank/DDBJ databases">
        <authorList>
            <person name="Varghese N."/>
            <person name="Submissions S."/>
        </authorList>
    </citation>
    <scope>NUCLEOTIDE SEQUENCE</scope>
    <source>
        <strain evidence="2">DSM 18763</strain>
    </source>
</reference>
<evidence type="ECO:0000313" key="2">
    <source>
        <dbReference type="EMBL" id="SMP00304.1"/>
    </source>
</evidence>
<dbReference type="AlphaFoldDB" id="A0AA46ACL9"/>